<feature type="transmembrane region" description="Helical" evidence="6">
    <location>
        <begin position="6"/>
        <end position="32"/>
    </location>
</feature>
<keyword evidence="3 6" id="KW-0812">Transmembrane</keyword>
<evidence type="ECO:0000313" key="8">
    <source>
        <dbReference type="EMBL" id="GAA0941745.1"/>
    </source>
</evidence>
<evidence type="ECO:0000256" key="4">
    <source>
        <dbReference type="ARBA" id="ARBA00022989"/>
    </source>
</evidence>
<reference evidence="8 9" key="1">
    <citation type="journal article" date="2019" name="Int. J. Syst. Evol. Microbiol.">
        <title>The Global Catalogue of Microorganisms (GCM) 10K type strain sequencing project: providing services to taxonomists for standard genome sequencing and annotation.</title>
        <authorList>
            <consortium name="The Broad Institute Genomics Platform"/>
            <consortium name="The Broad Institute Genome Sequencing Center for Infectious Disease"/>
            <person name="Wu L."/>
            <person name="Ma J."/>
        </authorList>
    </citation>
    <scope>NUCLEOTIDE SEQUENCE [LARGE SCALE GENOMIC DNA]</scope>
    <source>
        <strain evidence="8 9">JCM 10696</strain>
    </source>
</reference>
<feature type="transmembrane region" description="Helical" evidence="6">
    <location>
        <begin position="156"/>
        <end position="176"/>
    </location>
</feature>
<feature type="domain" description="Cytochrome C biogenesis protein transmembrane" evidence="7">
    <location>
        <begin position="5"/>
        <end position="207"/>
    </location>
</feature>
<feature type="transmembrane region" description="Helical" evidence="6">
    <location>
        <begin position="245"/>
        <end position="264"/>
    </location>
</feature>
<gene>
    <name evidence="8" type="ORF">GCM10009550_12310</name>
</gene>
<feature type="transmembrane region" description="Helical" evidence="6">
    <location>
        <begin position="188"/>
        <end position="209"/>
    </location>
</feature>
<sequence length="273" mass="28223">MDTFALAMAAGLVAAFNPCGFALLPGYLALLLAGPGGLWHALRLAAAMTAGFVTVFGTFGLLISLVTAPLQRHLPWATVVMGVALVLLGVWLLTGRELLVRVPRLGTRGPAGSFAALYGYGASYAVASLSCTIGPFLAVTGLASGTGNAMDGLAAFFAYALGMGLIVAVLSLLVAFAQEAAVRKLRGVLPYVSRLSGVLLLAAGLYVAYYGWYEFRLLNGAAADDPVIRTFTEVQGAVTGHLIELGVLPVAAVLVLLLLLAAALRNHGRHGSR</sequence>
<protein>
    <submittedName>
        <fullName evidence="8">Cytochrome c biogenesis CcdA family protein</fullName>
    </submittedName>
</protein>
<accession>A0ABN1QFC7</accession>
<evidence type="ECO:0000256" key="5">
    <source>
        <dbReference type="ARBA" id="ARBA00023136"/>
    </source>
</evidence>
<dbReference type="RefSeq" id="WP_344237635.1">
    <property type="nucleotide sequence ID" value="NZ_BAAAHH010000003.1"/>
</dbReference>
<dbReference type="Pfam" id="PF02683">
    <property type="entry name" value="DsbD_TM"/>
    <property type="match status" value="1"/>
</dbReference>
<keyword evidence="9" id="KW-1185">Reference proteome</keyword>
<name>A0ABN1QFC7_9ACTN</name>
<dbReference type="InterPro" id="IPR051790">
    <property type="entry name" value="Cytochrome_c-biogenesis_DsbD"/>
</dbReference>
<keyword evidence="5 6" id="KW-0472">Membrane</keyword>
<comment type="similarity">
    <text evidence="2">Belongs to the DsbD family.</text>
</comment>
<feature type="transmembrane region" description="Helical" evidence="6">
    <location>
        <begin position="44"/>
        <end position="68"/>
    </location>
</feature>
<dbReference type="InterPro" id="IPR003834">
    <property type="entry name" value="Cyt_c_assmbl_TM_dom"/>
</dbReference>
<dbReference type="EMBL" id="BAAAHH010000003">
    <property type="protein sequence ID" value="GAA0941745.1"/>
    <property type="molecule type" value="Genomic_DNA"/>
</dbReference>
<comment type="caution">
    <text evidence="8">The sequence shown here is derived from an EMBL/GenBank/DDBJ whole genome shotgun (WGS) entry which is preliminary data.</text>
</comment>
<keyword evidence="4 6" id="KW-1133">Transmembrane helix</keyword>
<evidence type="ECO:0000256" key="1">
    <source>
        <dbReference type="ARBA" id="ARBA00004141"/>
    </source>
</evidence>
<dbReference type="Proteomes" id="UP001500665">
    <property type="component" value="Unassembled WGS sequence"/>
</dbReference>
<proteinExistence type="inferred from homology"/>
<evidence type="ECO:0000256" key="6">
    <source>
        <dbReference type="SAM" id="Phobius"/>
    </source>
</evidence>
<feature type="transmembrane region" description="Helical" evidence="6">
    <location>
        <begin position="74"/>
        <end position="94"/>
    </location>
</feature>
<dbReference type="PANTHER" id="PTHR31272:SF4">
    <property type="entry name" value="CYTOCHROME C-TYPE BIOGENESIS PROTEIN HI_1454-RELATED"/>
    <property type="match status" value="1"/>
</dbReference>
<dbReference type="PANTHER" id="PTHR31272">
    <property type="entry name" value="CYTOCHROME C-TYPE BIOGENESIS PROTEIN HI_1454-RELATED"/>
    <property type="match status" value="1"/>
</dbReference>
<feature type="transmembrane region" description="Helical" evidence="6">
    <location>
        <begin position="115"/>
        <end position="136"/>
    </location>
</feature>
<evidence type="ECO:0000259" key="7">
    <source>
        <dbReference type="Pfam" id="PF02683"/>
    </source>
</evidence>
<evidence type="ECO:0000256" key="3">
    <source>
        <dbReference type="ARBA" id="ARBA00022692"/>
    </source>
</evidence>
<evidence type="ECO:0000313" key="9">
    <source>
        <dbReference type="Proteomes" id="UP001500665"/>
    </source>
</evidence>
<evidence type="ECO:0000256" key="2">
    <source>
        <dbReference type="ARBA" id="ARBA00006143"/>
    </source>
</evidence>
<comment type="subcellular location">
    <subcellularLocation>
        <location evidence="1">Membrane</location>
        <topology evidence="1">Multi-pass membrane protein</topology>
    </subcellularLocation>
</comment>
<organism evidence="8 9">
    <name type="scientific">Actinocorallia libanotica</name>
    <dbReference type="NCBI Taxonomy" id="46162"/>
    <lineage>
        <taxon>Bacteria</taxon>
        <taxon>Bacillati</taxon>
        <taxon>Actinomycetota</taxon>
        <taxon>Actinomycetes</taxon>
        <taxon>Streptosporangiales</taxon>
        <taxon>Thermomonosporaceae</taxon>
        <taxon>Actinocorallia</taxon>
    </lineage>
</organism>